<gene>
    <name evidence="2" type="ORF">MAR_004941</name>
</gene>
<keyword evidence="3" id="KW-1185">Reference proteome</keyword>
<reference evidence="2" key="1">
    <citation type="submission" date="2022-11" db="EMBL/GenBank/DDBJ databases">
        <title>Centuries of genome instability and evolution in soft-shell clam transmissible cancer (bioRxiv).</title>
        <authorList>
            <person name="Hart S.F.M."/>
            <person name="Yonemitsu M.A."/>
            <person name="Giersch R.M."/>
            <person name="Beal B.F."/>
            <person name="Arriagada G."/>
            <person name="Davis B.W."/>
            <person name="Ostrander E.A."/>
            <person name="Goff S.P."/>
            <person name="Metzger M.J."/>
        </authorList>
    </citation>
    <scope>NUCLEOTIDE SEQUENCE</scope>
    <source>
        <strain evidence="2">MELC-2E11</strain>
        <tissue evidence="2">Siphon/mantle</tissue>
    </source>
</reference>
<evidence type="ECO:0000313" key="2">
    <source>
        <dbReference type="EMBL" id="WAR14836.1"/>
    </source>
</evidence>
<evidence type="ECO:0000256" key="1">
    <source>
        <dbReference type="SAM" id="MobiDB-lite"/>
    </source>
</evidence>
<organism evidence="2 3">
    <name type="scientific">Mya arenaria</name>
    <name type="common">Soft-shell clam</name>
    <dbReference type="NCBI Taxonomy" id="6604"/>
    <lineage>
        <taxon>Eukaryota</taxon>
        <taxon>Metazoa</taxon>
        <taxon>Spiralia</taxon>
        <taxon>Lophotrochozoa</taxon>
        <taxon>Mollusca</taxon>
        <taxon>Bivalvia</taxon>
        <taxon>Autobranchia</taxon>
        <taxon>Heteroconchia</taxon>
        <taxon>Euheterodonta</taxon>
        <taxon>Imparidentia</taxon>
        <taxon>Neoheterodontei</taxon>
        <taxon>Myida</taxon>
        <taxon>Myoidea</taxon>
        <taxon>Myidae</taxon>
        <taxon>Mya</taxon>
    </lineage>
</organism>
<sequence length="194" mass="21387">MSSIKQDMSQNSHSISNITDAIRTHIRRESLTSFGRRSFASGADLQLKNAHFESVSAAVVHLFQGKPLGENDLAALQESVREVLKTDAGPLVFDFYKTQDLTIRQITLLEFRNTVLLKVPFKVTTCESDSDDDISDRSDVTPGSKGHKHLSPLLSGVSHRPLGKRTSGLLPNPLLASVKEQDRGTIRRYSIATS</sequence>
<proteinExistence type="predicted"/>
<evidence type="ECO:0000313" key="3">
    <source>
        <dbReference type="Proteomes" id="UP001164746"/>
    </source>
</evidence>
<accession>A0ABY7F190</accession>
<protein>
    <submittedName>
        <fullName evidence="2">Uncharacterized protein</fullName>
    </submittedName>
</protein>
<dbReference type="EMBL" id="CP111020">
    <property type="protein sequence ID" value="WAR14836.1"/>
    <property type="molecule type" value="Genomic_DNA"/>
</dbReference>
<feature type="region of interest" description="Disordered" evidence="1">
    <location>
        <begin position="128"/>
        <end position="159"/>
    </location>
</feature>
<dbReference type="Proteomes" id="UP001164746">
    <property type="component" value="Chromosome 9"/>
</dbReference>
<name>A0ABY7F190_MYAAR</name>